<evidence type="ECO:0000259" key="3">
    <source>
        <dbReference type="Pfam" id="PF16978"/>
    </source>
</evidence>
<dbReference type="GO" id="GO:0038203">
    <property type="term" value="P:TORC2 signaling"/>
    <property type="evidence" value="ECO:0007669"/>
    <property type="project" value="TreeGrafter"/>
</dbReference>
<dbReference type="GO" id="GO:0031932">
    <property type="term" value="C:TORC2 complex"/>
    <property type="evidence" value="ECO:0007669"/>
    <property type="project" value="InterPro"/>
</dbReference>
<sequence length="347" mass="39943">MAFFDDKRFLLSHIRHSFITCDPTEMCEMVMLHEPMPHYFGSESDIRILQSVEVEAKSELLDATQSCEIVSDIEMIGAHRGRSNTAQRLERLKEEKRAAAKTKYIHWRDVEVNITDDELSELFPRKSPEKMREASLEASVPKKSVLSFLVEKSPDNPFKEYAKFDARVGDRRRTRNYEIILHSFSCETRLKTLQVVIFTNARVRDLIGLTCWLYTNEINDPKLEPNVNKYCLRIAEDNGEIDTDFPALNPDDIVEKYEFRTLAMVEASDDTGSFADATPITSFSVLGLNDIHPVVKAASYESKMSSSTTTEHLRTKSKQFKNVFKKFPWKGDSKHKKDNLDKLNSLK</sequence>
<feature type="domain" description="Sin1 N-terminal" evidence="2">
    <location>
        <begin position="61"/>
        <end position="126"/>
    </location>
</feature>
<dbReference type="GO" id="GO:0005737">
    <property type="term" value="C:cytoplasm"/>
    <property type="evidence" value="ECO:0007669"/>
    <property type="project" value="TreeGrafter"/>
</dbReference>
<dbReference type="eggNOG" id="KOG3739">
    <property type="taxonomic scope" value="Eukaryota"/>
</dbReference>
<dbReference type="InterPro" id="IPR008828">
    <property type="entry name" value="Sin1/Avo1"/>
</dbReference>
<evidence type="ECO:0000259" key="2">
    <source>
        <dbReference type="Pfam" id="PF05422"/>
    </source>
</evidence>
<dbReference type="EnsemblMetazoa" id="tetur07g02110.1">
    <property type="protein sequence ID" value="tetur07g02110.1"/>
    <property type="gene ID" value="tetur07g02110"/>
</dbReference>
<proteinExistence type="inferred from homology"/>
<evidence type="ECO:0000256" key="1">
    <source>
        <dbReference type="ARBA" id="ARBA00009407"/>
    </source>
</evidence>
<feature type="domain" description="CRIM" evidence="3">
    <location>
        <begin position="151"/>
        <end position="270"/>
    </location>
</feature>
<dbReference type="GO" id="GO:0005546">
    <property type="term" value="F:phosphatidylinositol-4,5-bisphosphate binding"/>
    <property type="evidence" value="ECO:0007669"/>
    <property type="project" value="TreeGrafter"/>
</dbReference>
<organism evidence="4 5">
    <name type="scientific">Tetranychus urticae</name>
    <name type="common">Two-spotted spider mite</name>
    <dbReference type="NCBI Taxonomy" id="32264"/>
    <lineage>
        <taxon>Eukaryota</taxon>
        <taxon>Metazoa</taxon>
        <taxon>Ecdysozoa</taxon>
        <taxon>Arthropoda</taxon>
        <taxon>Chelicerata</taxon>
        <taxon>Arachnida</taxon>
        <taxon>Acari</taxon>
        <taxon>Acariformes</taxon>
        <taxon>Trombidiformes</taxon>
        <taxon>Prostigmata</taxon>
        <taxon>Eleutherengona</taxon>
        <taxon>Raphignathae</taxon>
        <taxon>Tetranychoidea</taxon>
        <taxon>Tetranychidae</taxon>
        <taxon>Tetranychus</taxon>
    </lineage>
</organism>
<dbReference type="Proteomes" id="UP000015104">
    <property type="component" value="Unassembled WGS sequence"/>
</dbReference>
<dbReference type="Pfam" id="PF16978">
    <property type="entry name" value="CRIM"/>
    <property type="match status" value="1"/>
</dbReference>
<dbReference type="OMA" id="TEMCEMV"/>
<dbReference type="KEGG" id="tut:107362108"/>
<dbReference type="OrthoDB" id="241990at2759"/>
<dbReference type="AlphaFoldDB" id="T1K8P8"/>
<accession>T1K8P8</accession>
<evidence type="ECO:0008006" key="6">
    <source>
        <dbReference type="Google" id="ProtNLM"/>
    </source>
</evidence>
<protein>
    <recommendedName>
        <fullName evidence="6">Target of rapamycin complex 2 subunit MAPKAP1</fullName>
    </recommendedName>
</protein>
<dbReference type="InterPro" id="IPR032679">
    <property type="entry name" value="Sin1_N"/>
</dbReference>
<reference evidence="4" key="2">
    <citation type="submission" date="2015-06" db="UniProtKB">
        <authorList>
            <consortium name="EnsemblMetazoa"/>
        </authorList>
    </citation>
    <scope>IDENTIFICATION</scope>
</reference>
<keyword evidence="5" id="KW-1185">Reference proteome</keyword>
<dbReference type="PANTHER" id="PTHR13335">
    <property type="entry name" value="TARGET OF RAPAMYCIN COMPLEX 2 SUBUNIT MAPKAP1"/>
    <property type="match status" value="1"/>
</dbReference>
<dbReference type="GO" id="GO:0005886">
    <property type="term" value="C:plasma membrane"/>
    <property type="evidence" value="ECO:0007669"/>
    <property type="project" value="TreeGrafter"/>
</dbReference>
<evidence type="ECO:0000313" key="5">
    <source>
        <dbReference type="Proteomes" id="UP000015104"/>
    </source>
</evidence>
<gene>
    <name evidence="4" type="primary">107362108</name>
</gene>
<dbReference type="HOGENOM" id="CLU_064217_0_0_1"/>
<dbReference type="STRING" id="32264.T1K8P8"/>
<comment type="similarity">
    <text evidence="1">Belongs to the SIN1 family.</text>
</comment>
<dbReference type="Pfam" id="PF05422">
    <property type="entry name" value="SIN1"/>
    <property type="match status" value="1"/>
</dbReference>
<dbReference type="InterPro" id="IPR031567">
    <property type="entry name" value="CRIM_dom"/>
</dbReference>
<evidence type="ECO:0000313" key="4">
    <source>
        <dbReference type="EnsemblMetazoa" id="tetur07g02110.1"/>
    </source>
</evidence>
<reference evidence="5" key="1">
    <citation type="submission" date="2011-08" db="EMBL/GenBank/DDBJ databases">
        <authorList>
            <person name="Rombauts S."/>
        </authorList>
    </citation>
    <scope>NUCLEOTIDE SEQUENCE</scope>
    <source>
        <strain evidence="5">London</strain>
    </source>
</reference>
<dbReference type="EMBL" id="CAEY01001879">
    <property type="status" value="NOT_ANNOTATED_CDS"/>
    <property type="molecule type" value="Genomic_DNA"/>
</dbReference>
<dbReference type="PANTHER" id="PTHR13335:SF1">
    <property type="entry name" value="TARGET OF RAPAMYCIN COMPLEX 2 SUBUNIT MAPKAP1"/>
    <property type="match status" value="1"/>
</dbReference>
<name>T1K8P8_TETUR</name>